<reference evidence="2" key="1">
    <citation type="journal article" date="2019" name="Int. J. Syst. Evol. Microbiol.">
        <title>The Global Catalogue of Microorganisms (GCM) 10K type strain sequencing project: providing services to taxonomists for standard genome sequencing and annotation.</title>
        <authorList>
            <consortium name="The Broad Institute Genomics Platform"/>
            <consortium name="The Broad Institute Genome Sequencing Center for Infectious Disease"/>
            <person name="Wu L."/>
            <person name="Ma J."/>
        </authorList>
    </citation>
    <scope>NUCLEOTIDE SEQUENCE [LARGE SCALE GENOMIC DNA]</scope>
    <source>
        <strain evidence="2">JCM 18401</strain>
    </source>
</reference>
<sequence>MPIITATKPLIQLFNEAWLNKTAKQQGLCKRLRDIRPLELVSSLVSAFGDENVDAIADLHRAFNGIHMNSDLNVAYKLFHH</sequence>
<dbReference type="Proteomes" id="UP001499988">
    <property type="component" value="Unassembled WGS sequence"/>
</dbReference>
<accession>A0ABP9EVU1</accession>
<dbReference type="EMBL" id="BAABJZ010000074">
    <property type="protein sequence ID" value="GAA4888082.1"/>
    <property type="molecule type" value="Genomic_DNA"/>
</dbReference>
<organism evidence="1 2">
    <name type="scientific">Ferrimonas pelagia</name>
    <dbReference type="NCBI Taxonomy" id="1177826"/>
    <lineage>
        <taxon>Bacteria</taxon>
        <taxon>Pseudomonadati</taxon>
        <taxon>Pseudomonadota</taxon>
        <taxon>Gammaproteobacteria</taxon>
        <taxon>Alteromonadales</taxon>
        <taxon>Ferrimonadaceae</taxon>
        <taxon>Ferrimonas</taxon>
    </lineage>
</organism>
<comment type="caution">
    <text evidence="1">The sequence shown here is derived from an EMBL/GenBank/DDBJ whole genome shotgun (WGS) entry which is preliminary data.</text>
</comment>
<proteinExistence type="predicted"/>
<evidence type="ECO:0000313" key="1">
    <source>
        <dbReference type="EMBL" id="GAA4888082.1"/>
    </source>
</evidence>
<evidence type="ECO:0000313" key="2">
    <source>
        <dbReference type="Proteomes" id="UP001499988"/>
    </source>
</evidence>
<name>A0ABP9EVU1_9GAMM</name>
<keyword evidence="2" id="KW-1185">Reference proteome</keyword>
<protein>
    <submittedName>
        <fullName evidence="1">Uncharacterized protein</fullName>
    </submittedName>
</protein>
<dbReference type="RefSeq" id="WP_345335424.1">
    <property type="nucleotide sequence ID" value="NZ_BAABJZ010000074.1"/>
</dbReference>
<gene>
    <name evidence="1" type="ORF">GCM10023333_21840</name>
</gene>